<sequence>MFPPHQLANGQFAPPPPAFIPPGMQPPGANPNGQFMPPPGMMNMRGGMPAPNPQQRGFMNMPPPPPQQQAPQK</sequence>
<protein>
    <submittedName>
        <fullName evidence="1">Unnamed protein product</fullName>
    </submittedName>
</protein>
<evidence type="ECO:0000313" key="1">
    <source>
        <dbReference type="EMBL" id="GME72446.1"/>
    </source>
</evidence>
<organism evidence="1 2">
    <name type="scientific">Ambrosiozyma monospora</name>
    <name type="common">Yeast</name>
    <name type="synonym">Endomycopsis monosporus</name>
    <dbReference type="NCBI Taxonomy" id="43982"/>
    <lineage>
        <taxon>Eukaryota</taxon>
        <taxon>Fungi</taxon>
        <taxon>Dikarya</taxon>
        <taxon>Ascomycota</taxon>
        <taxon>Saccharomycotina</taxon>
        <taxon>Pichiomycetes</taxon>
        <taxon>Pichiales</taxon>
        <taxon>Pichiaceae</taxon>
        <taxon>Ambrosiozyma</taxon>
    </lineage>
</organism>
<evidence type="ECO:0000313" key="2">
    <source>
        <dbReference type="Proteomes" id="UP001165064"/>
    </source>
</evidence>
<gene>
    <name evidence="1" type="ORF">Amon02_000099400</name>
</gene>
<dbReference type="EMBL" id="BSXS01000424">
    <property type="protein sequence ID" value="GME72446.1"/>
    <property type="molecule type" value="Genomic_DNA"/>
</dbReference>
<dbReference type="Proteomes" id="UP001165064">
    <property type="component" value="Unassembled WGS sequence"/>
</dbReference>
<name>A0ACB5STY3_AMBMO</name>
<comment type="caution">
    <text evidence="1">The sequence shown here is derived from an EMBL/GenBank/DDBJ whole genome shotgun (WGS) entry which is preliminary data.</text>
</comment>
<reference evidence="1" key="1">
    <citation type="submission" date="2023-04" db="EMBL/GenBank/DDBJ databases">
        <title>Ambrosiozyma monospora NBRC 10751.</title>
        <authorList>
            <person name="Ichikawa N."/>
            <person name="Sato H."/>
            <person name="Tonouchi N."/>
        </authorList>
    </citation>
    <scope>NUCLEOTIDE SEQUENCE</scope>
    <source>
        <strain evidence="1">NBRC 10751</strain>
    </source>
</reference>
<accession>A0ACB5STY3</accession>
<proteinExistence type="predicted"/>
<keyword evidence="2" id="KW-1185">Reference proteome</keyword>